<dbReference type="EMBL" id="WOEZ01000044">
    <property type="protein sequence ID" value="NPT54894.1"/>
    <property type="molecule type" value="Genomic_DNA"/>
</dbReference>
<dbReference type="EMBL" id="WOEZ01000245">
    <property type="protein sequence ID" value="NPT60923.1"/>
    <property type="molecule type" value="Genomic_DNA"/>
</dbReference>
<comment type="caution">
    <text evidence="1">The sequence shown here is derived from an EMBL/GenBank/DDBJ whole genome shotgun (WGS) entry which is preliminary data.</text>
</comment>
<gene>
    <name evidence="1" type="ORF">GNZ13_09785</name>
    <name evidence="2" type="ORF">GNZ13_41870</name>
</gene>
<evidence type="ECO:0000313" key="1">
    <source>
        <dbReference type="EMBL" id="NPT54894.1"/>
    </source>
</evidence>
<reference evidence="1 3" key="1">
    <citation type="submission" date="2019-11" db="EMBL/GenBank/DDBJ databases">
        <title>Metabolism of dissolved organic matter in forest soils.</title>
        <authorList>
            <person name="Cyle K.T."/>
            <person name="Wilhelm R.C."/>
            <person name="Martinez C.E."/>
        </authorList>
    </citation>
    <scope>NUCLEOTIDE SEQUENCE [LARGE SCALE GENOMIC DNA]</scope>
    <source>
        <strain evidence="1 3">5N</strain>
    </source>
</reference>
<dbReference type="Proteomes" id="UP000655523">
    <property type="component" value="Unassembled WGS sequence"/>
</dbReference>
<accession>A0A972NLQ5</accession>
<evidence type="ECO:0000313" key="3">
    <source>
        <dbReference type="Proteomes" id="UP000655523"/>
    </source>
</evidence>
<protein>
    <submittedName>
        <fullName evidence="1">Uncharacterized protein</fullName>
    </submittedName>
</protein>
<sequence length="172" mass="18973">MLNWAYFPRADKPAALAIAVVQAFEAKYSLISSAMHTLSSNAVLAQVGPSLAELGFAVEVGKRRAEKIRVPVLYGNNGKVAKAFEADAHHIDGRFVVEVEAGRAVINNQFLKDLFQACMMDEVDYLAIAVRNIYESAGSKNPDFDRVVTFFETLYASNRMRLPLKGILVIGY</sequence>
<keyword evidence="3" id="KW-1185">Reference proteome</keyword>
<proteinExistence type="predicted"/>
<dbReference type="AlphaFoldDB" id="A0A972NLQ5"/>
<name>A0A972NLQ5_9BURK</name>
<organism evidence="1 3">
    <name type="scientific">Paraburkholderia elongata</name>
    <dbReference type="NCBI Taxonomy" id="2675747"/>
    <lineage>
        <taxon>Bacteria</taxon>
        <taxon>Pseudomonadati</taxon>
        <taxon>Pseudomonadota</taxon>
        <taxon>Betaproteobacteria</taxon>
        <taxon>Burkholderiales</taxon>
        <taxon>Burkholderiaceae</taxon>
        <taxon>Paraburkholderia</taxon>
    </lineage>
</organism>
<dbReference type="RefSeq" id="WP_172162858.1">
    <property type="nucleotide sequence ID" value="NZ_WOEZ01000044.1"/>
</dbReference>
<evidence type="ECO:0000313" key="2">
    <source>
        <dbReference type="EMBL" id="NPT60923.1"/>
    </source>
</evidence>